<feature type="region of interest" description="Disordered" evidence="9">
    <location>
        <begin position="1"/>
        <end position="35"/>
    </location>
</feature>
<evidence type="ECO:0000256" key="1">
    <source>
        <dbReference type="ARBA" id="ARBA00004141"/>
    </source>
</evidence>
<dbReference type="Pfam" id="PF01061">
    <property type="entry name" value="ABC2_membrane"/>
    <property type="match status" value="2"/>
</dbReference>
<accession>A0A286UTC0</accession>
<keyword evidence="5" id="KW-0547">Nucleotide-binding</keyword>
<dbReference type="InterPro" id="IPR013525">
    <property type="entry name" value="ABC2_TM"/>
</dbReference>
<dbReference type="OrthoDB" id="245989at2759"/>
<dbReference type="Pfam" id="PF00005">
    <property type="entry name" value="ABC_tran"/>
    <property type="match status" value="2"/>
</dbReference>
<dbReference type="PANTHER" id="PTHR19241">
    <property type="entry name" value="ATP-BINDING CASSETTE TRANSPORTER"/>
    <property type="match status" value="1"/>
</dbReference>
<feature type="transmembrane region" description="Helical" evidence="10">
    <location>
        <begin position="1253"/>
        <end position="1280"/>
    </location>
</feature>
<name>A0A286UTC0_9AGAM</name>
<dbReference type="SMART" id="SM00382">
    <property type="entry name" value="AAA"/>
    <property type="match status" value="2"/>
</dbReference>
<dbReference type="InterPro" id="IPR034003">
    <property type="entry name" value="ABCG_PDR_2"/>
</dbReference>
<evidence type="ECO:0000256" key="7">
    <source>
        <dbReference type="ARBA" id="ARBA00022989"/>
    </source>
</evidence>
<dbReference type="InterPro" id="IPR003593">
    <property type="entry name" value="AAA+_ATPase"/>
</dbReference>
<dbReference type="Pfam" id="PF14510">
    <property type="entry name" value="ABC_trans_N"/>
    <property type="match status" value="1"/>
</dbReference>
<dbReference type="InterPro" id="IPR027417">
    <property type="entry name" value="P-loop_NTPase"/>
</dbReference>
<evidence type="ECO:0000256" key="9">
    <source>
        <dbReference type="SAM" id="MobiDB-lite"/>
    </source>
</evidence>
<feature type="transmembrane region" description="Helical" evidence="10">
    <location>
        <begin position="1452"/>
        <end position="1473"/>
    </location>
</feature>
<feature type="compositionally biased region" description="Basic and acidic residues" evidence="9">
    <location>
        <begin position="18"/>
        <end position="35"/>
    </location>
</feature>
<feature type="transmembrane region" description="Helical" evidence="10">
    <location>
        <begin position="1300"/>
        <end position="1319"/>
    </location>
</feature>
<keyword evidence="6" id="KW-0067">ATP-binding</keyword>
<feature type="transmembrane region" description="Helical" evidence="10">
    <location>
        <begin position="136"/>
        <end position="156"/>
    </location>
</feature>
<comment type="caution">
    <text evidence="12">The sequence shown here is derived from an EMBL/GenBank/DDBJ whole genome shotgun (WGS) entry which is preliminary data.</text>
</comment>
<comment type="similarity">
    <text evidence="2">Belongs to the ABC transporter superfamily. ABCG family. PDR (TC 3.A.1.205) subfamily.</text>
</comment>
<evidence type="ECO:0000256" key="2">
    <source>
        <dbReference type="ARBA" id="ARBA00006012"/>
    </source>
</evidence>
<dbReference type="PROSITE" id="PS00211">
    <property type="entry name" value="ABC_TRANSPORTER_1"/>
    <property type="match status" value="1"/>
</dbReference>
<feature type="transmembrane region" description="Helical" evidence="10">
    <location>
        <begin position="657"/>
        <end position="680"/>
    </location>
</feature>
<feature type="domain" description="ABC transporter" evidence="11">
    <location>
        <begin position="856"/>
        <end position="1091"/>
    </location>
</feature>
<dbReference type="Gene3D" id="3.40.50.300">
    <property type="entry name" value="P-loop containing nucleotide triphosphate hydrolases"/>
    <property type="match status" value="2"/>
</dbReference>
<dbReference type="STRING" id="2282107.A0A286UTC0"/>
<evidence type="ECO:0000259" key="11">
    <source>
        <dbReference type="PROSITE" id="PS50893"/>
    </source>
</evidence>
<dbReference type="InterPro" id="IPR017871">
    <property type="entry name" value="ABC_transporter-like_CS"/>
</dbReference>
<dbReference type="GO" id="GO:0016020">
    <property type="term" value="C:membrane"/>
    <property type="evidence" value="ECO:0007669"/>
    <property type="project" value="UniProtKB-SubCell"/>
</dbReference>
<dbReference type="InParanoid" id="A0A286UTC0"/>
<dbReference type="GO" id="GO:0016887">
    <property type="term" value="F:ATP hydrolysis activity"/>
    <property type="evidence" value="ECO:0007669"/>
    <property type="project" value="InterPro"/>
</dbReference>
<evidence type="ECO:0000256" key="5">
    <source>
        <dbReference type="ARBA" id="ARBA00022741"/>
    </source>
</evidence>
<evidence type="ECO:0000256" key="3">
    <source>
        <dbReference type="ARBA" id="ARBA00022448"/>
    </source>
</evidence>
<dbReference type="InterPro" id="IPR034001">
    <property type="entry name" value="ABCG_PDR_1"/>
</dbReference>
<dbReference type="CDD" id="cd03232">
    <property type="entry name" value="ABCG_PDR_domain2"/>
    <property type="match status" value="1"/>
</dbReference>
<feature type="transmembrane region" description="Helical" evidence="10">
    <location>
        <begin position="1189"/>
        <end position="1207"/>
    </location>
</feature>
<dbReference type="PROSITE" id="PS50893">
    <property type="entry name" value="ABC_TRANSPORTER_2"/>
    <property type="match status" value="2"/>
</dbReference>
<sequence length="1478" mass="165779">MSLGDMPHSALPSQTPTLREEEGGATVHEEHIQSQVDVDRAEEVFHQLERRATSESKLEITKHHVHDEKSALEVYDEEKAQGEEPFDLQEYLSSSNDKATEAGIRHKHVGVTWEDLEVEVVGGIDHKFYIRTFGQAVLEFILLPYTWLIMIINAIVPAKKSNMPTRTILHKQSGVLKPGEMCLVLGCPGSGCTTFLKTIANQRREYTSVRGDVRYAGIDAGEMAKVYKGEVAYNQEDDIHIATLTVAQTLSFALSTKTPGPNARLPGVSRKEFAKEVQTTLLKMLNIQHTENTLVGNEFVRGVSGGERKRVSIAEMMATRARVQCWDNSTRGLDASTALDFVKSLRVMTDVLGQTTFVTLYQAGEGIYNLFDKVMVLDSGRQVFYGPPSEARAYFENLGYNKLPRQSTADYLTGCTDKNERQFAPGLSSHSVPSTPETLEAAFVKSKYGQTMYDDLEKYKILQETEKEDQEAFRAAVAADKKRGVSKKSPYTLGFFGQVKALTRRQFQLRIQDRFQLITSYGLAWILAIVIGAAFYNLPPTSAGAFTRGSVIFVAMLTSCLDAFGEMPTQMLGRPILHKQTGYGFYRPAAVALSNTLADLPFSATRVFIFNVIIYFMSHLARSAGGFFTFHLFTYTAYLAMQGFFRTMGLLCSNFDSAFRIATFFVPNMVSYAGYIIPIFDMKRWLFWISYINPLYYAFSGCMENEFMRISLSCDGAYITPRNGGILTKYPEGLGPNQICTLFGSSAGDSRVSGSSYLQVGYQYNVSDLWRRNLVVLLVFYVAFQITQLIALEYFPQYMGAAGGISIFARENDDTKKRNAALQERKANRTSREKTLTSSESDSKKDFSDRRVFTWEKLNYVVPVPGGTRRLLHDVMGYVKPGTLTALMGASGAGKTTCLDVLAQRKNIGVVTGDILVDGRPLDSDFARGTAYAEQMDVHEGTATIREAMRFSAYLRQPFEVSKEEKDAYVEEMIELLELQDMADAMVFSLSVEARKRLTIGVELASKPELLLFLDEPTSGLDSQSAWNLVRFLRKLADNGQAILCTIHQPSSLLFESFDRLLLLERGGETVYFGDIGSDSHVIREYFARNGAVCPSNMNPAEYMLEAIGAGVSPRIGPRDWKDIWLDSPECSQAREEIRIMKEKALAKPQVDKEKMSTYATPFLFQLKTVVSRNNTALWRSPDYVFTRLFVHLFISLFASLSLLQLGHSVRDLQYRIFGIFWVSVLPAILMSQIEPLFIFNRRTFIREASSRIYSPYVFAIGQLIGEIPYSILCAIVYWALSTWPMGFGKGAAGTNGVGFQLLVIIIVELFGVTLGQLIASISPSIQIAVLFNPFLGLVLTTFAGVTIPYPSMAKFWRSWLYELTPYTRLLAAMLSTELHGLEITCKSDEFAVFNPPSGQTCQQWAGEFVGAFGGYLNNPNATDSCQYCQYKVGDEFFTPLNISYDKRWRDAWIVFAYFVFNMIATIIASRFLRYAKR</sequence>
<dbReference type="InterPro" id="IPR043926">
    <property type="entry name" value="ABCG_dom"/>
</dbReference>
<keyword evidence="4 10" id="KW-0812">Transmembrane</keyword>
<feature type="transmembrane region" description="Helical" evidence="10">
    <location>
        <begin position="624"/>
        <end position="645"/>
    </location>
</feature>
<dbReference type="CDD" id="cd03233">
    <property type="entry name" value="ABCG_PDR_domain1"/>
    <property type="match status" value="1"/>
</dbReference>
<evidence type="ECO:0000256" key="6">
    <source>
        <dbReference type="ARBA" id="ARBA00022840"/>
    </source>
</evidence>
<keyword evidence="8 10" id="KW-0472">Membrane</keyword>
<feature type="transmembrane region" description="Helical" evidence="10">
    <location>
        <begin position="1331"/>
        <end position="1350"/>
    </location>
</feature>
<protein>
    <submittedName>
        <fullName evidence="12">Pleiotropic drug resistance ABC transporter</fullName>
    </submittedName>
</protein>
<organism evidence="12 13">
    <name type="scientific">Pyrrhoderma noxium</name>
    <dbReference type="NCBI Taxonomy" id="2282107"/>
    <lineage>
        <taxon>Eukaryota</taxon>
        <taxon>Fungi</taxon>
        <taxon>Dikarya</taxon>
        <taxon>Basidiomycota</taxon>
        <taxon>Agaricomycotina</taxon>
        <taxon>Agaricomycetes</taxon>
        <taxon>Hymenochaetales</taxon>
        <taxon>Hymenochaetaceae</taxon>
        <taxon>Pyrrhoderma</taxon>
    </lineage>
</organism>
<evidence type="ECO:0000313" key="12">
    <source>
        <dbReference type="EMBL" id="PAV22853.1"/>
    </source>
</evidence>
<keyword evidence="13" id="KW-1185">Reference proteome</keyword>
<dbReference type="FunFam" id="3.40.50.300:FF:000054">
    <property type="entry name" value="ABC multidrug transporter atrF"/>
    <property type="match status" value="1"/>
</dbReference>
<dbReference type="Proteomes" id="UP000217199">
    <property type="component" value="Unassembled WGS sequence"/>
</dbReference>
<feature type="transmembrane region" description="Helical" evidence="10">
    <location>
        <begin position="597"/>
        <end position="618"/>
    </location>
</feature>
<feature type="transmembrane region" description="Helical" evidence="10">
    <location>
        <begin position="515"/>
        <end position="536"/>
    </location>
</feature>
<dbReference type="GO" id="GO:0140359">
    <property type="term" value="F:ABC-type transporter activity"/>
    <property type="evidence" value="ECO:0007669"/>
    <property type="project" value="InterPro"/>
</dbReference>
<feature type="transmembrane region" description="Helical" evidence="10">
    <location>
        <begin position="542"/>
        <end position="564"/>
    </location>
</feature>
<dbReference type="GO" id="GO:0005524">
    <property type="term" value="F:ATP binding"/>
    <property type="evidence" value="ECO:0007669"/>
    <property type="project" value="UniProtKB-KW"/>
</dbReference>
<evidence type="ECO:0000313" key="13">
    <source>
        <dbReference type="Proteomes" id="UP000217199"/>
    </source>
</evidence>
<keyword evidence="7 10" id="KW-1133">Transmembrane helix</keyword>
<keyword evidence="3" id="KW-0813">Transport</keyword>
<evidence type="ECO:0000256" key="10">
    <source>
        <dbReference type="SAM" id="Phobius"/>
    </source>
</evidence>
<dbReference type="SUPFAM" id="SSF52540">
    <property type="entry name" value="P-loop containing nucleoside triphosphate hydrolases"/>
    <property type="match status" value="2"/>
</dbReference>
<feature type="transmembrane region" description="Helical" evidence="10">
    <location>
        <begin position="774"/>
        <end position="795"/>
    </location>
</feature>
<dbReference type="InterPro" id="IPR029481">
    <property type="entry name" value="ABC_trans_N"/>
</dbReference>
<dbReference type="Pfam" id="PF06422">
    <property type="entry name" value="PDR_CDR"/>
    <property type="match status" value="1"/>
</dbReference>
<comment type="subcellular location">
    <subcellularLocation>
        <location evidence="1">Membrane</location>
        <topology evidence="1">Multi-pass membrane protein</topology>
    </subcellularLocation>
</comment>
<dbReference type="InterPro" id="IPR010929">
    <property type="entry name" value="PDR_CDR_ABC"/>
</dbReference>
<evidence type="ECO:0000256" key="4">
    <source>
        <dbReference type="ARBA" id="ARBA00022692"/>
    </source>
</evidence>
<proteinExistence type="inferred from homology"/>
<feature type="transmembrane region" description="Helical" evidence="10">
    <location>
        <begin position="1213"/>
        <end position="1232"/>
    </location>
</feature>
<dbReference type="EMBL" id="NBII01000002">
    <property type="protein sequence ID" value="PAV22853.1"/>
    <property type="molecule type" value="Genomic_DNA"/>
</dbReference>
<feature type="region of interest" description="Disordered" evidence="9">
    <location>
        <begin position="818"/>
        <end position="844"/>
    </location>
</feature>
<dbReference type="InterPro" id="IPR003439">
    <property type="entry name" value="ABC_transporter-like_ATP-bd"/>
</dbReference>
<reference evidence="12 13" key="1">
    <citation type="journal article" date="2017" name="Mol. Ecol.">
        <title>Comparative and population genomic landscape of Phellinus noxius: A hypervariable fungus causing root rot in trees.</title>
        <authorList>
            <person name="Chung C.L."/>
            <person name="Lee T.J."/>
            <person name="Akiba M."/>
            <person name="Lee H.H."/>
            <person name="Kuo T.H."/>
            <person name="Liu D."/>
            <person name="Ke H.M."/>
            <person name="Yokoi T."/>
            <person name="Roa M.B."/>
            <person name="Lu M.J."/>
            <person name="Chang Y.Y."/>
            <person name="Ann P.J."/>
            <person name="Tsai J.N."/>
            <person name="Chen C.Y."/>
            <person name="Tzean S.S."/>
            <person name="Ota Y."/>
            <person name="Hattori T."/>
            <person name="Sahashi N."/>
            <person name="Liou R.F."/>
            <person name="Kikuchi T."/>
            <person name="Tsai I.J."/>
        </authorList>
    </citation>
    <scope>NUCLEOTIDE SEQUENCE [LARGE SCALE GENOMIC DNA]</scope>
    <source>
        <strain evidence="12 13">FFPRI411160</strain>
    </source>
</reference>
<gene>
    <name evidence="12" type="ORF">PNOK_0281000</name>
</gene>
<evidence type="ECO:0000256" key="8">
    <source>
        <dbReference type="ARBA" id="ARBA00023136"/>
    </source>
</evidence>
<feature type="domain" description="ABC transporter" evidence="11">
    <location>
        <begin position="149"/>
        <end position="404"/>
    </location>
</feature>
<dbReference type="Pfam" id="PF19055">
    <property type="entry name" value="ABC2_membrane_7"/>
    <property type="match status" value="1"/>
</dbReference>